<dbReference type="EMBL" id="JADBJN010000001">
    <property type="protein sequence ID" value="KAG5682611.1"/>
    <property type="molecule type" value="Genomic_DNA"/>
</dbReference>
<dbReference type="PRINTS" id="PR00401">
    <property type="entry name" value="SH2DOMAIN"/>
</dbReference>
<dbReference type="Gene3D" id="3.30.505.10">
    <property type="entry name" value="SH2 domain"/>
    <property type="match status" value="1"/>
</dbReference>
<dbReference type="GO" id="GO:0035556">
    <property type="term" value="P:intracellular signal transduction"/>
    <property type="evidence" value="ECO:0007669"/>
    <property type="project" value="InterPro"/>
</dbReference>
<keyword evidence="1 2" id="KW-0727">SH2 domain</keyword>
<dbReference type="InterPro" id="IPR011993">
    <property type="entry name" value="PH-like_dom_sf"/>
</dbReference>
<evidence type="ECO:0000256" key="2">
    <source>
        <dbReference type="PROSITE-ProRule" id="PRU00191"/>
    </source>
</evidence>
<dbReference type="GO" id="GO:0005886">
    <property type="term" value="C:plasma membrane"/>
    <property type="evidence" value="ECO:0007669"/>
    <property type="project" value="TreeGrafter"/>
</dbReference>
<dbReference type="PRINTS" id="PR00629">
    <property type="entry name" value="SHCPIDOMAIN"/>
</dbReference>
<dbReference type="Pfam" id="PF00640">
    <property type="entry name" value="PID"/>
    <property type="match status" value="1"/>
</dbReference>
<evidence type="ECO:0000313" key="5">
    <source>
        <dbReference type="EMBL" id="KAG5682611.1"/>
    </source>
</evidence>
<evidence type="ECO:0008006" key="7">
    <source>
        <dbReference type="Google" id="ProtNLM"/>
    </source>
</evidence>
<dbReference type="Gene3D" id="2.30.29.30">
    <property type="entry name" value="Pleckstrin-homology domain (PH domain)/Phosphotyrosine-binding domain (PTB)"/>
    <property type="match status" value="1"/>
</dbReference>
<gene>
    <name evidence="5" type="ORF">PVAND_011954</name>
</gene>
<protein>
    <recommendedName>
        <fullName evidence="7">SH2 domain-containing protein</fullName>
    </recommendedName>
</protein>
<comment type="caution">
    <text evidence="5">The sequence shown here is derived from an EMBL/GenBank/DDBJ whole genome shotgun (WGS) entry which is preliminary data.</text>
</comment>
<dbReference type="InterPro" id="IPR051235">
    <property type="entry name" value="CEP152/SHC-Transforming"/>
</dbReference>
<dbReference type="AlphaFoldDB" id="A0A9J6CLT9"/>
<dbReference type="InterPro" id="IPR036860">
    <property type="entry name" value="SH2_dom_sf"/>
</dbReference>
<dbReference type="Proteomes" id="UP001107558">
    <property type="component" value="Chromosome 1"/>
</dbReference>
<dbReference type="PROSITE" id="PS50001">
    <property type="entry name" value="SH2"/>
    <property type="match status" value="1"/>
</dbReference>
<dbReference type="OrthoDB" id="9938362at2759"/>
<dbReference type="Pfam" id="PF00017">
    <property type="entry name" value="SH2"/>
    <property type="match status" value="1"/>
</dbReference>
<dbReference type="PANTHER" id="PTHR10337">
    <property type="entry name" value="SHC TRANSFORMING PROTEIN"/>
    <property type="match status" value="1"/>
</dbReference>
<organism evidence="5 6">
    <name type="scientific">Polypedilum vanderplanki</name>
    <name type="common">Sleeping chironomid midge</name>
    <dbReference type="NCBI Taxonomy" id="319348"/>
    <lineage>
        <taxon>Eukaryota</taxon>
        <taxon>Metazoa</taxon>
        <taxon>Ecdysozoa</taxon>
        <taxon>Arthropoda</taxon>
        <taxon>Hexapoda</taxon>
        <taxon>Insecta</taxon>
        <taxon>Pterygota</taxon>
        <taxon>Neoptera</taxon>
        <taxon>Endopterygota</taxon>
        <taxon>Diptera</taxon>
        <taxon>Nematocera</taxon>
        <taxon>Chironomoidea</taxon>
        <taxon>Chironomidae</taxon>
        <taxon>Chironominae</taxon>
        <taxon>Polypedilum</taxon>
        <taxon>Polypedilum</taxon>
    </lineage>
</organism>
<feature type="domain" description="PID" evidence="3">
    <location>
        <begin position="23"/>
        <end position="183"/>
    </location>
</feature>
<proteinExistence type="predicted"/>
<dbReference type="SMART" id="SM00462">
    <property type="entry name" value="PTB"/>
    <property type="match status" value="1"/>
</dbReference>
<dbReference type="GO" id="GO:0007169">
    <property type="term" value="P:cell surface receptor protein tyrosine kinase signaling pathway"/>
    <property type="evidence" value="ECO:0007669"/>
    <property type="project" value="TreeGrafter"/>
</dbReference>
<name>A0A9J6CLT9_POLVA</name>
<dbReference type="InterPro" id="IPR006019">
    <property type="entry name" value="PID_Shc-like"/>
</dbReference>
<sequence length="323" mass="37482">MVECYDRIDWNNEKAIEDFLSNGGITFNVAYAGCIEIKNSVKSLDSEMRTAIAIECINRIDDERNKRKIKRKKLDKRIRDIISDELISDYSDCRVLLTISYERFEILIIQYHEILAKHEVSNVSFASIGEGELAKYIGYVGKDVLEFRACYVLNCGSAKARRVIQAIRTVFQLRSKRFCNAGPNKITTYRRLSALPNIYELRPKQEPKPKLTINPSSLNINQSQLQNEIWFHGTKSREEAEEILKISGDFLVRKSISMPDQFILSCYNGEHYHLCLTNGEEKVRTNNKEFENINMFVEYHYKNNAPIIVPHDIEIFLIQPVIN</sequence>
<evidence type="ECO:0000313" key="6">
    <source>
        <dbReference type="Proteomes" id="UP001107558"/>
    </source>
</evidence>
<dbReference type="PANTHER" id="PTHR10337:SF11">
    <property type="entry name" value="DSHC PROTEIN"/>
    <property type="match status" value="1"/>
</dbReference>
<dbReference type="GO" id="GO:0030971">
    <property type="term" value="F:receptor tyrosine kinase binding"/>
    <property type="evidence" value="ECO:0007669"/>
    <property type="project" value="TreeGrafter"/>
</dbReference>
<evidence type="ECO:0000259" key="3">
    <source>
        <dbReference type="PROSITE" id="PS01179"/>
    </source>
</evidence>
<dbReference type="SUPFAM" id="SSF55550">
    <property type="entry name" value="SH2 domain"/>
    <property type="match status" value="1"/>
</dbReference>
<dbReference type="InterPro" id="IPR006020">
    <property type="entry name" value="PTB/PI_dom"/>
</dbReference>
<dbReference type="InterPro" id="IPR000980">
    <property type="entry name" value="SH2"/>
</dbReference>
<keyword evidence="6" id="KW-1185">Reference proteome</keyword>
<feature type="domain" description="SH2" evidence="4">
    <location>
        <begin position="230"/>
        <end position="321"/>
    </location>
</feature>
<evidence type="ECO:0000259" key="4">
    <source>
        <dbReference type="PROSITE" id="PS50001"/>
    </source>
</evidence>
<accession>A0A9J6CLT9</accession>
<dbReference type="PROSITE" id="PS01179">
    <property type="entry name" value="PID"/>
    <property type="match status" value="1"/>
</dbReference>
<dbReference type="SMART" id="SM00252">
    <property type="entry name" value="SH2"/>
    <property type="match status" value="1"/>
</dbReference>
<reference evidence="5" key="1">
    <citation type="submission" date="2021-03" db="EMBL/GenBank/DDBJ databases">
        <title>Chromosome level genome of the anhydrobiotic midge Polypedilum vanderplanki.</title>
        <authorList>
            <person name="Yoshida Y."/>
            <person name="Kikawada T."/>
            <person name="Gusev O."/>
        </authorList>
    </citation>
    <scope>NUCLEOTIDE SEQUENCE</scope>
    <source>
        <strain evidence="5">NIAS01</strain>
        <tissue evidence="5">Whole body or cell culture</tissue>
    </source>
</reference>
<dbReference type="SUPFAM" id="SSF50729">
    <property type="entry name" value="PH domain-like"/>
    <property type="match status" value="1"/>
</dbReference>
<evidence type="ECO:0000256" key="1">
    <source>
        <dbReference type="ARBA" id="ARBA00022999"/>
    </source>
</evidence>